<dbReference type="AlphaFoldDB" id="A0A1L3SVC1"/>
<dbReference type="EMBL" id="CP018171">
    <property type="protein sequence ID" value="APH73328.1"/>
    <property type="molecule type" value="Genomic_DNA"/>
</dbReference>
<evidence type="ECO:0000313" key="1">
    <source>
        <dbReference type="EMBL" id="APH73328.1"/>
    </source>
</evidence>
<dbReference type="STRING" id="1670800.BSQ44_19580"/>
<proteinExistence type="predicted"/>
<keyword evidence="2" id="KW-1185">Reference proteome</keyword>
<dbReference type="GO" id="GO:0016740">
    <property type="term" value="F:transferase activity"/>
    <property type="evidence" value="ECO:0007669"/>
    <property type="project" value="UniProtKB-KW"/>
</dbReference>
<dbReference type="RefSeq" id="WP_072606799.1">
    <property type="nucleotide sequence ID" value="NZ_CP018171.1"/>
</dbReference>
<dbReference type="OrthoDB" id="8432722at2"/>
<dbReference type="KEGG" id="meso:BSQ44_19580"/>
<organism evidence="1 2">
    <name type="scientific">Aquibium oceanicum</name>
    <dbReference type="NCBI Taxonomy" id="1670800"/>
    <lineage>
        <taxon>Bacteria</taxon>
        <taxon>Pseudomonadati</taxon>
        <taxon>Pseudomonadota</taxon>
        <taxon>Alphaproteobacteria</taxon>
        <taxon>Hyphomicrobiales</taxon>
        <taxon>Phyllobacteriaceae</taxon>
        <taxon>Aquibium</taxon>
    </lineage>
</organism>
<sequence length="390" mass="42362">MHLIFVTSLVPDGEPATGYEIASAAIIAALRRAGARVTILGYSWPGRPPSDPENTVSLGEINVRTEGAPALQKAKWLAEALMSGVTFASAKLRATNEREVRTALERIGPFDAYVINGVQLVGAFETMFSDKPSIFVAHNVEHRSAAENAEAVQDIVQRILFMREARLLRQIEARLCHRSCFTFTLAEEDRAALGVARDDQSAALPLVTRPFVEDMRESREISCDAALIGTWSWQPNRIGLEWFLREVTPWLPRNFRTQVAGHIPAGLKAPQGVEFVGRVEDAKAFVRGAAVLPLIAQAGTGVQLKTIEAFELGLPCVATSRSLRGISYLPANCRVVDDPSDFAAALAEAASERIPDVDGRQFHEAQLRALDEKIAIGLSKLGSSRGKAAA</sequence>
<accession>A0A1L3SVC1</accession>
<keyword evidence="1" id="KW-0808">Transferase</keyword>
<evidence type="ECO:0000313" key="2">
    <source>
        <dbReference type="Proteomes" id="UP000182840"/>
    </source>
</evidence>
<dbReference type="Gene3D" id="3.40.50.2000">
    <property type="entry name" value="Glycogen Phosphorylase B"/>
    <property type="match status" value="1"/>
</dbReference>
<protein>
    <submittedName>
        <fullName evidence="1">Glycosyl transferase</fullName>
    </submittedName>
</protein>
<name>A0A1L3SVC1_9HYPH</name>
<gene>
    <name evidence="1" type="ORF">BSQ44_19580</name>
</gene>
<reference evidence="2" key="1">
    <citation type="submission" date="2016-11" db="EMBL/GenBank/DDBJ databases">
        <title>Mesorhizobium oceanicum sp. nov., isolated from deep seawater in South China Sea.</title>
        <authorList>
            <person name="Fu G.-Y."/>
        </authorList>
    </citation>
    <scope>NUCLEOTIDE SEQUENCE [LARGE SCALE GENOMIC DNA]</scope>
    <source>
        <strain evidence="2">B7</strain>
    </source>
</reference>
<dbReference type="Proteomes" id="UP000182840">
    <property type="component" value="Chromosome"/>
</dbReference>
<dbReference type="SUPFAM" id="SSF53756">
    <property type="entry name" value="UDP-Glycosyltransferase/glycogen phosphorylase"/>
    <property type="match status" value="1"/>
</dbReference>
<dbReference type="Pfam" id="PF13692">
    <property type="entry name" value="Glyco_trans_1_4"/>
    <property type="match status" value="1"/>
</dbReference>